<dbReference type="EMBL" id="JAUEDM010000005">
    <property type="protein sequence ID" value="KAK3316465.1"/>
    <property type="molecule type" value="Genomic_DNA"/>
</dbReference>
<gene>
    <name evidence="1" type="ORF">B0H66DRAFT_295583</name>
</gene>
<name>A0AAE0I0W6_9PEZI</name>
<evidence type="ECO:0000313" key="1">
    <source>
        <dbReference type="EMBL" id="KAK3316465.1"/>
    </source>
</evidence>
<keyword evidence="2" id="KW-1185">Reference proteome</keyword>
<reference evidence="1" key="2">
    <citation type="submission" date="2023-06" db="EMBL/GenBank/DDBJ databases">
        <authorList>
            <consortium name="Lawrence Berkeley National Laboratory"/>
            <person name="Haridas S."/>
            <person name="Hensen N."/>
            <person name="Bonometti L."/>
            <person name="Westerberg I."/>
            <person name="Brannstrom I.O."/>
            <person name="Guillou S."/>
            <person name="Cros-Aarteil S."/>
            <person name="Calhoun S."/>
            <person name="Kuo A."/>
            <person name="Mondo S."/>
            <person name="Pangilinan J."/>
            <person name="Riley R."/>
            <person name="Labutti K."/>
            <person name="Andreopoulos B."/>
            <person name="Lipzen A."/>
            <person name="Chen C."/>
            <person name="Yanf M."/>
            <person name="Daum C."/>
            <person name="Ng V."/>
            <person name="Clum A."/>
            <person name="Steindorff A."/>
            <person name="Ohm R."/>
            <person name="Martin F."/>
            <person name="Silar P."/>
            <person name="Natvig D."/>
            <person name="Lalanne C."/>
            <person name="Gautier V."/>
            <person name="Ament-Velasquez S.L."/>
            <person name="Kruys A."/>
            <person name="Hutchinson M.I."/>
            <person name="Powell A.J."/>
            <person name="Barry K."/>
            <person name="Miller A.N."/>
            <person name="Grigoriev I.V."/>
            <person name="Debuchy R."/>
            <person name="Gladieux P."/>
            <person name="Thoren M.H."/>
            <person name="Johannesson H."/>
        </authorList>
    </citation>
    <scope>NUCLEOTIDE SEQUENCE</scope>
    <source>
        <strain evidence="1">CBS 118394</strain>
    </source>
</reference>
<accession>A0AAE0I0W6</accession>
<protein>
    <submittedName>
        <fullName evidence="1">Uncharacterized protein</fullName>
    </submittedName>
</protein>
<comment type="caution">
    <text evidence="1">The sequence shown here is derived from an EMBL/GenBank/DDBJ whole genome shotgun (WGS) entry which is preliminary data.</text>
</comment>
<dbReference type="AlphaFoldDB" id="A0AAE0I0W6"/>
<sequence>MGACTQTLEGHLGLVNSVASSLNSKQITSGSDDANSSHFQGYGIGSDNRWIMRGLENWLWLPPEYRPGSSAVAGSIVAIGCLSGRVLTMTLTTAKLICASLFLFFS</sequence>
<proteinExistence type="predicted"/>
<evidence type="ECO:0000313" key="2">
    <source>
        <dbReference type="Proteomes" id="UP001283341"/>
    </source>
</evidence>
<dbReference type="Proteomes" id="UP001283341">
    <property type="component" value="Unassembled WGS sequence"/>
</dbReference>
<organism evidence="1 2">
    <name type="scientific">Apodospora peruviana</name>
    <dbReference type="NCBI Taxonomy" id="516989"/>
    <lineage>
        <taxon>Eukaryota</taxon>
        <taxon>Fungi</taxon>
        <taxon>Dikarya</taxon>
        <taxon>Ascomycota</taxon>
        <taxon>Pezizomycotina</taxon>
        <taxon>Sordariomycetes</taxon>
        <taxon>Sordariomycetidae</taxon>
        <taxon>Sordariales</taxon>
        <taxon>Lasiosphaeriaceae</taxon>
        <taxon>Apodospora</taxon>
    </lineage>
</organism>
<reference evidence="1" key="1">
    <citation type="journal article" date="2023" name="Mol. Phylogenet. Evol.">
        <title>Genome-scale phylogeny and comparative genomics of the fungal order Sordariales.</title>
        <authorList>
            <person name="Hensen N."/>
            <person name="Bonometti L."/>
            <person name="Westerberg I."/>
            <person name="Brannstrom I.O."/>
            <person name="Guillou S."/>
            <person name="Cros-Aarteil S."/>
            <person name="Calhoun S."/>
            <person name="Haridas S."/>
            <person name="Kuo A."/>
            <person name="Mondo S."/>
            <person name="Pangilinan J."/>
            <person name="Riley R."/>
            <person name="LaButti K."/>
            <person name="Andreopoulos B."/>
            <person name="Lipzen A."/>
            <person name="Chen C."/>
            <person name="Yan M."/>
            <person name="Daum C."/>
            <person name="Ng V."/>
            <person name="Clum A."/>
            <person name="Steindorff A."/>
            <person name="Ohm R.A."/>
            <person name="Martin F."/>
            <person name="Silar P."/>
            <person name="Natvig D.O."/>
            <person name="Lalanne C."/>
            <person name="Gautier V."/>
            <person name="Ament-Velasquez S.L."/>
            <person name="Kruys A."/>
            <person name="Hutchinson M.I."/>
            <person name="Powell A.J."/>
            <person name="Barry K."/>
            <person name="Miller A.N."/>
            <person name="Grigoriev I.V."/>
            <person name="Debuchy R."/>
            <person name="Gladieux P."/>
            <person name="Hiltunen Thoren M."/>
            <person name="Johannesson H."/>
        </authorList>
    </citation>
    <scope>NUCLEOTIDE SEQUENCE</scope>
    <source>
        <strain evidence="1">CBS 118394</strain>
    </source>
</reference>